<evidence type="ECO:0000259" key="9">
    <source>
        <dbReference type="SMART" id="SM00631"/>
    </source>
</evidence>
<dbReference type="RefSeq" id="WP_079715478.1">
    <property type="nucleotide sequence ID" value="NZ_FUYS01000002.1"/>
</dbReference>
<keyword evidence="6" id="KW-0482">Metalloprotease</keyword>
<evidence type="ECO:0000313" key="11">
    <source>
        <dbReference type="Proteomes" id="UP000190541"/>
    </source>
</evidence>
<dbReference type="CDD" id="cd06905">
    <property type="entry name" value="M14-like"/>
    <property type="match status" value="1"/>
</dbReference>
<keyword evidence="3" id="KW-0645">Protease</keyword>
<evidence type="ECO:0000256" key="8">
    <source>
        <dbReference type="SAM" id="SignalP"/>
    </source>
</evidence>
<evidence type="ECO:0000256" key="1">
    <source>
        <dbReference type="ARBA" id="ARBA00001947"/>
    </source>
</evidence>
<keyword evidence="8" id="KW-0732">Signal</keyword>
<feature type="domain" description="Peptidase M14" evidence="9">
    <location>
        <begin position="24"/>
        <end position="371"/>
    </location>
</feature>
<keyword evidence="11" id="KW-1185">Reference proteome</keyword>
<dbReference type="GO" id="GO:0004181">
    <property type="term" value="F:metallocarboxypeptidase activity"/>
    <property type="evidence" value="ECO:0007669"/>
    <property type="project" value="InterPro"/>
</dbReference>
<dbReference type="PANTHER" id="PTHR11705:SF143">
    <property type="entry name" value="SLL0236 PROTEIN"/>
    <property type="match status" value="1"/>
</dbReference>
<evidence type="ECO:0000256" key="6">
    <source>
        <dbReference type="ARBA" id="ARBA00023049"/>
    </source>
</evidence>
<evidence type="ECO:0000313" key="10">
    <source>
        <dbReference type="EMBL" id="SKB34063.1"/>
    </source>
</evidence>
<feature type="chain" id="PRO_5013137705" evidence="8">
    <location>
        <begin position="21"/>
        <end position="556"/>
    </location>
</feature>
<evidence type="ECO:0000256" key="2">
    <source>
        <dbReference type="ARBA" id="ARBA00005988"/>
    </source>
</evidence>
<proteinExistence type="inferred from homology"/>
<dbReference type="Pfam" id="PF00246">
    <property type="entry name" value="Peptidase_M14"/>
    <property type="match status" value="1"/>
</dbReference>
<evidence type="ECO:0000256" key="5">
    <source>
        <dbReference type="ARBA" id="ARBA00022833"/>
    </source>
</evidence>
<dbReference type="GO" id="GO:0006508">
    <property type="term" value="P:proteolysis"/>
    <property type="evidence" value="ECO:0007669"/>
    <property type="project" value="UniProtKB-KW"/>
</dbReference>
<feature type="signal peptide" evidence="8">
    <location>
        <begin position="1"/>
        <end position="20"/>
    </location>
</feature>
<dbReference type="InterPro" id="IPR000834">
    <property type="entry name" value="Peptidase_M14"/>
</dbReference>
<dbReference type="EMBL" id="FUYS01000002">
    <property type="protein sequence ID" value="SKB34063.1"/>
    <property type="molecule type" value="Genomic_DNA"/>
</dbReference>
<keyword evidence="10" id="KW-0121">Carboxypeptidase</keyword>
<evidence type="ECO:0000256" key="4">
    <source>
        <dbReference type="ARBA" id="ARBA00022801"/>
    </source>
</evidence>
<accession>A0A1T5AHF0</accession>
<dbReference type="Proteomes" id="UP000190541">
    <property type="component" value="Unassembled WGS sequence"/>
</dbReference>
<gene>
    <name evidence="10" type="ORF">SAMN05660226_00729</name>
</gene>
<dbReference type="GO" id="GO:0005615">
    <property type="term" value="C:extracellular space"/>
    <property type="evidence" value="ECO:0007669"/>
    <property type="project" value="TreeGrafter"/>
</dbReference>
<reference evidence="10 11" key="1">
    <citation type="submission" date="2017-02" db="EMBL/GenBank/DDBJ databases">
        <authorList>
            <person name="Peterson S.W."/>
        </authorList>
    </citation>
    <scope>NUCLEOTIDE SEQUENCE [LARGE SCALE GENOMIC DNA]</scope>
    <source>
        <strain evidence="10 11">DSM 22899</strain>
    </source>
</reference>
<dbReference type="SUPFAM" id="SSF53187">
    <property type="entry name" value="Zn-dependent exopeptidases"/>
    <property type="match status" value="1"/>
</dbReference>
<dbReference type="PANTHER" id="PTHR11705">
    <property type="entry name" value="PROTEASE FAMILY M14 CARBOXYPEPTIDASE A,B"/>
    <property type="match status" value="1"/>
</dbReference>
<evidence type="ECO:0000256" key="3">
    <source>
        <dbReference type="ARBA" id="ARBA00022670"/>
    </source>
</evidence>
<organism evidence="10 11">
    <name type="scientific">Parapedobacter luteus</name>
    <dbReference type="NCBI Taxonomy" id="623280"/>
    <lineage>
        <taxon>Bacteria</taxon>
        <taxon>Pseudomonadati</taxon>
        <taxon>Bacteroidota</taxon>
        <taxon>Sphingobacteriia</taxon>
        <taxon>Sphingobacteriales</taxon>
        <taxon>Sphingobacteriaceae</taxon>
        <taxon>Parapedobacter</taxon>
    </lineage>
</organism>
<comment type="similarity">
    <text evidence="2">Belongs to the peptidase M14 family.</text>
</comment>
<dbReference type="AlphaFoldDB" id="A0A1T5AHF0"/>
<dbReference type="Gene3D" id="3.40.630.10">
    <property type="entry name" value="Zn peptidases"/>
    <property type="match status" value="1"/>
</dbReference>
<dbReference type="OrthoDB" id="5294005at2"/>
<protein>
    <submittedName>
        <fullName evidence="10">Zinc carboxypeptidase</fullName>
    </submittedName>
</protein>
<keyword evidence="5" id="KW-0862">Zinc</keyword>
<dbReference type="SMART" id="SM00631">
    <property type="entry name" value="Zn_pept"/>
    <property type="match status" value="1"/>
</dbReference>
<name>A0A1T5AHF0_9SPHI</name>
<sequence>MKKILLSLCVALVCGGSLHAQSDYSNRQQLAQRVAALAKSHPKYVKTQSLAKTAGGSDIWLITIGTGQTDQKPAVAVVGGVEGKHLLGVELAIGFAEKLLADVQSDRIQGLLGDQTFYVFPNMSPDATEQYFAALQYERSGNASKADYDRDGQVGEDGYDDLDGDGKITFIRVEDATGTHIINPDEPRSLIPADLSKGQTGQYLLFTEGIDNDKDGAFNEDGEEGIHFNKNATYRYKNFVPGAGEHAVSEVENRALFDFLYDAFNVYAVVSFGPYNNLSVPEQAGRGGEEQPQLGRRPGGRKITSWSAQDVKANAFVSEQYNKITGTAGAPKTAAGEGNFAEWAYYHYGRFSFSTPGWWVSAPKPDSTGRNRSANNSAADPVATYLKWAAAEGITNTFSEWKAIEHPDFPGKRVEVGGIHPFVLTNPPYALVSDIVDRHTDFVVALANMAPKLEVVDLKTEKLDNGLTRVSLKVFNAGLLPNLTQVGERSYFLKRIAVNVQTTGSQQVVSGRKTQTLDAIGGREAVELSWLVRGSGKLNITAGSVSTGTQTVEVTL</sequence>
<dbReference type="GO" id="GO:0008270">
    <property type="term" value="F:zinc ion binding"/>
    <property type="evidence" value="ECO:0007669"/>
    <property type="project" value="InterPro"/>
</dbReference>
<feature type="region of interest" description="Disordered" evidence="7">
    <location>
        <begin position="283"/>
        <end position="303"/>
    </location>
</feature>
<evidence type="ECO:0000256" key="7">
    <source>
        <dbReference type="SAM" id="MobiDB-lite"/>
    </source>
</evidence>
<keyword evidence="4" id="KW-0378">Hydrolase</keyword>
<comment type="cofactor">
    <cofactor evidence="1">
        <name>Zn(2+)</name>
        <dbReference type="ChEBI" id="CHEBI:29105"/>
    </cofactor>
</comment>
<dbReference type="STRING" id="623280.SAMN05660226_00729"/>